<dbReference type="OrthoDB" id="8069600at2759"/>
<dbReference type="AlphaFoldDB" id="A0A4Y2X0Q4"/>
<evidence type="ECO:0000313" key="4">
    <source>
        <dbReference type="EMBL" id="GBO41632.1"/>
    </source>
</evidence>
<proteinExistence type="predicted"/>
<reference evidence="1 5" key="1">
    <citation type="journal article" date="2019" name="Sci. Rep.">
        <title>Orb-weaving spider Araneus ventricosus genome elucidates the spidroin gene catalogue.</title>
        <authorList>
            <person name="Kono N."/>
            <person name="Nakamura H."/>
            <person name="Ohtoshi R."/>
            <person name="Moran D.A.P."/>
            <person name="Shinohara A."/>
            <person name="Yoshida Y."/>
            <person name="Fujiwara M."/>
            <person name="Mori M."/>
            <person name="Tomita M."/>
            <person name="Arakawa K."/>
        </authorList>
    </citation>
    <scope>NUCLEOTIDE SEQUENCE [LARGE SCALE GENOMIC DNA]</scope>
</reference>
<dbReference type="EMBL" id="BGPR01067385">
    <property type="protein sequence ID" value="GBO41629.1"/>
    <property type="molecule type" value="Genomic_DNA"/>
</dbReference>
<name>A0A4Y2X0Q4_ARAVE</name>
<evidence type="ECO:0000313" key="1">
    <source>
        <dbReference type="EMBL" id="GBO41622.1"/>
    </source>
</evidence>
<gene>
    <name evidence="2" type="ORF">AVEN_120031_1</name>
    <name evidence="4" type="ORF">AVEN_157236_1</name>
    <name evidence="3" type="ORF">AVEN_264094_1</name>
    <name evidence="1" type="ORF">AVEN_271862_1</name>
</gene>
<sequence>MSSHPSVLTLILKLNTFLNRWPLKVLPDIPGFKNLTYSEELVKANLKPEVKTYVSVVRNSSSAVRRVKSDSKLVINGNVSGLRSKTVVFFSSVAFEDFDVICLTETWLCEQIDSSDLSDDLYLVFRKDRDSSTISCKRGGGVMVAIKKNISAS</sequence>
<keyword evidence="5" id="KW-1185">Reference proteome</keyword>
<evidence type="ECO:0008006" key="6">
    <source>
        <dbReference type="Google" id="ProtNLM"/>
    </source>
</evidence>
<dbReference type="InterPro" id="IPR036691">
    <property type="entry name" value="Endo/exonu/phosph_ase_sf"/>
</dbReference>
<dbReference type="SUPFAM" id="SSF56219">
    <property type="entry name" value="DNase I-like"/>
    <property type="match status" value="1"/>
</dbReference>
<dbReference type="EMBL" id="BGPR01067367">
    <property type="protein sequence ID" value="GBO41623.1"/>
    <property type="molecule type" value="Genomic_DNA"/>
</dbReference>
<evidence type="ECO:0000313" key="2">
    <source>
        <dbReference type="EMBL" id="GBO41623.1"/>
    </source>
</evidence>
<organism evidence="1 5">
    <name type="scientific">Araneus ventricosus</name>
    <name type="common">Orbweaver spider</name>
    <name type="synonym">Epeira ventricosa</name>
    <dbReference type="NCBI Taxonomy" id="182803"/>
    <lineage>
        <taxon>Eukaryota</taxon>
        <taxon>Metazoa</taxon>
        <taxon>Ecdysozoa</taxon>
        <taxon>Arthropoda</taxon>
        <taxon>Chelicerata</taxon>
        <taxon>Arachnida</taxon>
        <taxon>Araneae</taxon>
        <taxon>Araneomorphae</taxon>
        <taxon>Entelegynae</taxon>
        <taxon>Araneoidea</taxon>
        <taxon>Araneidae</taxon>
        <taxon>Araneus</taxon>
    </lineage>
</organism>
<dbReference type="EMBL" id="BGPR01067388">
    <property type="protein sequence ID" value="GBO41632.1"/>
    <property type="molecule type" value="Genomic_DNA"/>
</dbReference>
<protein>
    <recommendedName>
        <fullName evidence="6">Endonuclease/exonuclease/phosphatase domain-containing protein</fullName>
    </recommendedName>
</protein>
<dbReference type="Gene3D" id="3.60.10.10">
    <property type="entry name" value="Endonuclease/exonuclease/phosphatase"/>
    <property type="match status" value="1"/>
</dbReference>
<dbReference type="Proteomes" id="UP000499080">
    <property type="component" value="Unassembled WGS sequence"/>
</dbReference>
<dbReference type="EMBL" id="BGPR01067366">
    <property type="protein sequence ID" value="GBO41622.1"/>
    <property type="molecule type" value="Genomic_DNA"/>
</dbReference>
<accession>A0A4Y2X0Q4</accession>
<evidence type="ECO:0000313" key="3">
    <source>
        <dbReference type="EMBL" id="GBO41629.1"/>
    </source>
</evidence>
<comment type="caution">
    <text evidence="1">The sequence shown here is derived from an EMBL/GenBank/DDBJ whole genome shotgun (WGS) entry which is preliminary data.</text>
</comment>
<evidence type="ECO:0000313" key="5">
    <source>
        <dbReference type="Proteomes" id="UP000499080"/>
    </source>
</evidence>